<evidence type="ECO:0000313" key="3">
    <source>
        <dbReference type="Proteomes" id="UP001157109"/>
    </source>
</evidence>
<keyword evidence="1" id="KW-0472">Membrane</keyword>
<keyword evidence="3" id="KW-1185">Reference proteome</keyword>
<gene>
    <name evidence="2" type="ORF">GCM10025862_28370</name>
</gene>
<keyword evidence="1" id="KW-1133">Transmembrane helix</keyword>
<evidence type="ECO:0000256" key="1">
    <source>
        <dbReference type="SAM" id="Phobius"/>
    </source>
</evidence>
<evidence type="ECO:0008006" key="4">
    <source>
        <dbReference type="Google" id="ProtNLM"/>
    </source>
</evidence>
<name>A0ABQ6HQS4_9MICO</name>
<feature type="transmembrane region" description="Helical" evidence="1">
    <location>
        <begin position="28"/>
        <end position="51"/>
    </location>
</feature>
<dbReference type="RefSeq" id="WP_241441179.1">
    <property type="nucleotide sequence ID" value="NZ_BSUJ01000001.1"/>
</dbReference>
<evidence type="ECO:0000313" key="2">
    <source>
        <dbReference type="EMBL" id="GMA20816.1"/>
    </source>
</evidence>
<dbReference type="EMBL" id="BSUJ01000001">
    <property type="protein sequence ID" value="GMA20816.1"/>
    <property type="molecule type" value="Genomic_DNA"/>
</dbReference>
<protein>
    <recommendedName>
        <fullName evidence="4">DUF2516 domain-containing protein</fullName>
    </recommendedName>
</protein>
<organism evidence="2 3">
    <name type="scientific">Arsenicicoccus piscis</name>
    <dbReference type="NCBI Taxonomy" id="673954"/>
    <lineage>
        <taxon>Bacteria</taxon>
        <taxon>Bacillati</taxon>
        <taxon>Actinomycetota</taxon>
        <taxon>Actinomycetes</taxon>
        <taxon>Micrococcales</taxon>
        <taxon>Intrasporangiaceae</taxon>
        <taxon>Arsenicicoccus</taxon>
    </lineage>
</organism>
<accession>A0ABQ6HQS4</accession>
<dbReference type="Proteomes" id="UP001157109">
    <property type="component" value="Unassembled WGS sequence"/>
</dbReference>
<reference evidence="3" key="1">
    <citation type="journal article" date="2019" name="Int. J. Syst. Evol. Microbiol.">
        <title>The Global Catalogue of Microorganisms (GCM) 10K type strain sequencing project: providing services to taxonomists for standard genome sequencing and annotation.</title>
        <authorList>
            <consortium name="The Broad Institute Genomics Platform"/>
            <consortium name="The Broad Institute Genome Sequencing Center for Infectious Disease"/>
            <person name="Wu L."/>
            <person name="Ma J."/>
        </authorList>
    </citation>
    <scope>NUCLEOTIDE SEQUENCE [LARGE SCALE GENOMIC DNA]</scope>
    <source>
        <strain evidence="3">NBRC 105830</strain>
    </source>
</reference>
<sequence>MAPGFVLVLIGMIDVVRGLAGRPWRTRALWVTVVAGLLTAGAGLLLLGGIVSTPVGIALAVVGVLLSVGAEVVVSGARQRAQRSTRGR</sequence>
<proteinExistence type="predicted"/>
<keyword evidence="1" id="KW-0812">Transmembrane</keyword>
<comment type="caution">
    <text evidence="2">The sequence shown here is derived from an EMBL/GenBank/DDBJ whole genome shotgun (WGS) entry which is preliminary data.</text>
</comment>
<feature type="transmembrane region" description="Helical" evidence="1">
    <location>
        <begin position="57"/>
        <end position="77"/>
    </location>
</feature>